<dbReference type="Gene3D" id="3.40.1280.10">
    <property type="match status" value="1"/>
</dbReference>
<dbReference type="EC" id="2.1.1.257" evidence="6"/>
<name>A0AAV3SZA9_9EURY</name>
<dbReference type="GO" id="GO:0005737">
    <property type="term" value="C:cytoplasm"/>
    <property type="evidence" value="ECO:0007669"/>
    <property type="project" value="UniProtKB-SubCell"/>
</dbReference>
<evidence type="ECO:0000256" key="3">
    <source>
        <dbReference type="ARBA" id="ARBA00022679"/>
    </source>
</evidence>
<evidence type="ECO:0000256" key="1">
    <source>
        <dbReference type="ARBA" id="ARBA00022490"/>
    </source>
</evidence>
<proteinExistence type="inferred from homology"/>
<evidence type="ECO:0000256" key="4">
    <source>
        <dbReference type="ARBA" id="ARBA00022691"/>
    </source>
</evidence>
<comment type="subunit">
    <text evidence="6">Homodimer.</text>
</comment>
<dbReference type="GO" id="GO:0008175">
    <property type="term" value="F:tRNA methyltransferase activity"/>
    <property type="evidence" value="ECO:0007669"/>
    <property type="project" value="UniProtKB-UniRule"/>
</dbReference>
<evidence type="ECO:0000256" key="5">
    <source>
        <dbReference type="ARBA" id="ARBA00022694"/>
    </source>
</evidence>
<comment type="catalytic activity">
    <reaction evidence="6">
        <text>pseudouridine(54) in tRNA + S-adenosyl-L-methionine = N(1)-methylpseudouridine(54) in tRNA + S-adenosyl-L-homocysteine + H(+)</text>
        <dbReference type="Rhea" id="RHEA:55292"/>
        <dbReference type="Rhea" id="RHEA-COMP:14140"/>
        <dbReference type="Rhea" id="RHEA-COMP:14141"/>
        <dbReference type="ChEBI" id="CHEBI:15378"/>
        <dbReference type="ChEBI" id="CHEBI:57856"/>
        <dbReference type="ChEBI" id="CHEBI:59789"/>
        <dbReference type="ChEBI" id="CHEBI:65314"/>
        <dbReference type="ChEBI" id="CHEBI:74890"/>
        <dbReference type="EC" id="2.1.1.257"/>
    </reaction>
</comment>
<dbReference type="HAMAP" id="MF_00587">
    <property type="entry name" value="tRNA_methyltr_TrmY"/>
    <property type="match status" value="1"/>
</dbReference>
<comment type="caution">
    <text evidence="6">Lacks conserved residue(s) required for the propagation of feature annotation.</text>
</comment>
<keyword evidence="3 6" id="KW-0808">Transferase</keyword>
<dbReference type="GeneID" id="68572155"/>
<evidence type="ECO:0000313" key="8">
    <source>
        <dbReference type="Proteomes" id="UP001500194"/>
    </source>
</evidence>
<feature type="binding site" evidence="6">
    <location>
        <position position="127"/>
    </location>
    <ligand>
        <name>S-adenosyl-L-methionine</name>
        <dbReference type="ChEBI" id="CHEBI:59789"/>
    </ligand>
</feature>
<comment type="subcellular location">
    <subcellularLocation>
        <location evidence="6">Cytoplasm</location>
    </subcellularLocation>
</comment>
<dbReference type="SUPFAM" id="SSF75217">
    <property type="entry name" value="alpha/beta knot"/>
    <property type="match status" value="1"/>
</dbReference>
<dbReference type="GO" id="GO:0008757">
    <property type="term" value="F:S-adenosylmethionine-dependent methyltransferase activity"/>
    <property type="evidence" value="ECO:0007669"/>
    <property type="project" value="UniProtKB-UniRule"/>
</dbReference>
<dbReference type="CDD" id="cd18087">
    <property type="entry name" value="TrmY-like"/>
    <property type="match status" value="1"/>
</dbReference>
<comment type="caution">
    <text evidence="7">The sequence shown here is derived from an EMBL/GenBank/DDBJ whole genome shotgun (WGS) entry which is preliminary data.</text>
</comment>
<dbReference type="InterPro" id="IPR007158">
    <property type="entry name" value="TrmY"/>
</dbReference>
<comment type="function">
    <text evidence="6">Specifically catalyzes the N1-methylation of pseudouridine at position 54 (Psi54) in tRNAs.</text>
</comment>
<dbReference type="EMBL" id="BAAADU010000002">
    <property type="protein sequence ID" value="GAA0647343.1"/>
    <property type="molecule type" value="Genomic_DNA"/>
</dbReference>
<dbReference type="Pfam" id="PF04013">
    <property type="entry name" value="Methyltrn_RNA_2"/>
    <property type="match status" value="1"/>
</dbReference>
<evidence type="ECO:0000313" key="7">
    <source>
        <dbReference type="EMBL" id="GAA0647343.1"/>
    </source>
</evidence>
<sequence length="197" mass="21993">MREFIVLGHDAPTDADFSLDSLPNAGRLDLLCRCVGSSLFLSHDIRDAVQVHLVLRDELTVRFDSRTLRNARPDERNLAGLVRNALDHKNEAIGHREAEPSPGVHISKRGLEPTLDRISDRATVVQLHEAGRPLADAEPPEHPAFVLSDHNDFTPDETDRIQQHADQRVRVGPHAIHADHTIAVANNYLDTDAYTTY</sequence>
<dbReference type="RefSeq" id="WP_227261568.1">
    <property type="nucleotide sequence ID" value="NZ_BAAADU010000002.1"/>
</dbReference>
<accession>A0AAV3SZA9</accession>
<keyword evidence="4 6" id="KW-0949">S-adenosyl-L-methionine</keyword>
<dbReference type="InterPro" id="IPR029028">
    <property type="entry name" value="Alpha/beta_knot_MTases"/>
</dbReference>
<dbReference type="AlphaFoldDB" id="A0AAV3SZA9"/>
<dbReference type="Proteomes" id="UP001500194">
    <property type="component" value="Unassembled WGS sequence"/>
</dbReference>
<protein>
    <recommendedName>
        <fullName evidence="6">tRNA (pseudouridine(54)-N(1))-methyltransferase</fullName>
        <ecNumber evidence="6">2.1.1.257</ecNumber>
    </recommendedName>
</protein>
<keyword evidence="8" id="KW-1185">Reference proteome</keyword>
<evidence type="ECO:0000256" key="6">
    <source>
        <dbReference type="HAMAP-Rule" id="MF_00587"/>
    </source>
</evidence>
<dbReference type="PANTHER" id="PTHR40703:SF1">
    <property type="entry name" value="TRNA (PSEUDOURIDINE(54)-N(1))-METHYLTRANSFERASE"/>
    <property type="match status" value="1"/>
</dbReference>
<reference evidence="7 8" key="1">
    <citation type="journal article" date="2019" name="Int. J. Syst. Evol. Microbiol.">
        <title>The Global Catalogue of Microorganisms (GCM) 10K type strain sequencing project: providing services to taxonomists for standard genome sequencing and annotation.</title>
        <authorList>
            <consortium name="The Broad Institute Genomics Platform"/>
            <consortium name="The Broad Institute Genome Sequencing Center for Infectious Disease"/>
            <person name="Wu L."/>
            <person name="Ma J."/>
        </authorList>
    </citation>
    <scope>NUCLEOTIDE SEQUENCE [LARGE SCALE GENOMIC DNA]</scope>
    <source>
        <strain evidence="7 8">JCM 16327</strain>
    </source>
</reference>
<dbReference type="PANTHER" id="PTHR40703">
    <property type="entry name" value="TRNA (PSEUDOURIDINE(54)-N(1))-METHYLTRANSFERASE"/>
    <property type="match status" value="1"/>
</dbReference>
<keyword evidence="2 6" id="KW-0489">Methyltransferase</keyword>
<evidence type="ECO:0000256" key="2">
    <source>
        <dbReference type="ARBA" id="ARBA00022603"/>
    </source>
</evidence>
<organism evidence="7 8">
    <name type="scientific">Salarchaeum japonicum</name>
    <dbReference type="NCBI Taxonomy" id="555573"/>
    <lineage>
        <taxon>Archaea</taxon>
        <taxon>Methanobacteriati</taxon>
        <taxon>Methanobacteriota</taxon>
        <taxon>Stenosarchaea group</taxon>
        <taxon>Halobacteria</taxon>
        <taxon>Halobacteriales</taxon>
        <taxon>Halobacteriaceae</taxon>
    </lineage>
</organism>
<comment type="similarity">
    <text evidence="6">Belongs to the methyltransferase superfamily. TrmY family.</text>
</comment>
<keyword evidence="5 6" id="KW-0819">tRNA processing</keyword>
<dbReference type="GO" id="GO:0030488">
    <property type="term" value="P:tRNA methylation"/>
    <property type="evidence" value="ECO:0007669"/>
    <property type="project" value="UniProtKB-UniRule"/>
</dbReference>
<keyword evidence="1 6" id="KW-0963">Cytoplasm</keyword>
<dbReference type="InterPro" id="IPR029026">
    <property type="entry name" value="tRNA_m1G_MTases_N"/>
</dbReference>
<gene>
    <name evidence="6 7" type="primary">trmY</name>
    <name evidence="7" type="ORF">GCM10009019_07220</name>
</gene>
<dbReference type="NCBIfam" id="NF002560">
    <property type="entry name" value="PRK02135.1"/>
    <property type="match status" value="1"/>
</dbReference>